<reference evidence="2 3" key="1">
    <citation type="submission" date="2024-04" db="EMBL/GenBank/DDBJ databases">
        <authorList>
            <person name="Fracassetti M."/>
        </authorList>
    </citation>
    <scope>NUCLEOTIDE SEQUENCE [LARGE SCALE GENOMIC DNA]</scope>
</reference>
<feature type="compositionally biased region" description="Basic and acidic residues" evidence="1">
    <location>
        <begin position="19"/>
        <end position="33"/>
    </location>
</feature>
<protein>
    <submittedName>
        <fullName evidence="2">Uncharacterized protein</fullName>
    </submittedName>
</protein>
<dbReference type="EMBL" id="OZ034818">
    <property type="protein sequence ID" value="CAL1390403.1"/>
    <property type="molecule type" value="Genomic_DNA"/>
</dbReference>
<dbReference type="AlphaFoldDB" id="A0AAV2EXC1"/>
<name>A0AAV2EXC1_9ROSI</name>
<accession>A0AAV2EXC1</accession>
<organism evidence="2 3">
    <name type="scientific">Linum trigynum</name>
    <dbReference type="NCBI Taxonomy" id="586398"/>
    <lineage>
        <taxon>Eukaryota</taxon>
        <taxon>Viridiplantae</taxon>
        <taxon>Streptophyta</taxon>
        <taxon>Embryophyta</taxon>
        <taxon>Tracheophyta</taxon>
        <taxon>Spermatophyta</taxon>
        <taxon>Magnoliopsida</taxon>
        <taxon>eudicotyledons</taxon>
        <taxon>Gunneridae</taxon>
        <taxon>Pentapetalae</taxon>
        <taxon>rosids</taxon>
        <taxon>fabids</taxon>
        <taxon>Malpighiales</taxon>
        <taxon>Linaceae</taxon>
        <taxon>Linum</taxon>
    </lineage>
</organism>
<evidence type="ECO:0000313" key="2">
    <source>
        <dbReference type="EMBL" id="CAL1390403.1"/>
    </source>
</evidence>
<keyword evidence="3" id="KW-1185">Reference proteome</keyword>
<feature type="region of interest" description="Disordered" evidence="1">
    <location>
        <begin position="19"/>
        <end position="48"/>
    </location>
</feature>
<dbReference type="Proteomes" id="UP001497516">
    <property type="component" value="Chromosome 5"/>
</dbReference>
<sequence length="73" mass="8783">MFLLRQYSSLCGLLRDNENTRHQSWKRDAEKRPNMMQKPNHPAGQLIPANQKSNFRHHHQLWKKAEETSCAWR</sequence>
<evidence type="ECO:0000256" key="1">
    <source>
        <dbReference type="SAM" id="MobiDB-lite"/>
    </source>
</evidence>
<evidence type="ECO:0000313" key="3">
    <source>
        <dbReference type="Proteomes" id="UP001497516"/>
    </source>
</evidence>
<proteinExistence type="predicted"/>
<gene>
    <name evidence="2" type="ORF">LTRI10_LOCUS31191</name>
</gene>